<protein>
    <submittedName>
        <fullName evidence="1">Uncharacterized protein</fullName>
    </submittedName>
</protein>
<dbReference type="AlphaFoldDB" id="A0A644WU54"/>
<reference evidence="1" key="1">
    <citation type="submission" date="2019-08" db="EMBL/GenBank/DDBJ databases">
        <authorList>
            <person name="Kucharzyk K."/>
            <person name="Murdoch R.W."/>
            <person name="Higgins S."/>
            <person name="Loffler F."/>
        </authorList>
    </citation>
    <scope>NUCLEOTIDE SEQUENCE</scope>
</reference>
<organism evidence="1">
    <name type="scientific">bioreactor metagenome</name>
    <dbReference type="NCBI Taxonomy" id="1076179"/>
    <lineage>
        <taxon>unclassified sequences</taxon>
        <taxon>metagenomes</taxon>
        <taxon>ecological metagenomes</taxon>
    </lineage>
</organism>
<accession>A0A644WU54</accession>
<comment type="caution">
    <text evidence="1">The sequence shown here is derived from an EMBL/GenBank/DDBJ whole genome shotgun (WGS) entry which is preliminary data.</text>
</comment>
<name>A0A644WU54_9ZZZZ</name>
<evidence type="ECO:0000313" key="1">
    <source>
        <dbReference type="EMBL" id="MPM07352.1"/>
    </source>
</evidence>
<sequence>METWNNNLMGWRKLYIMYVSRKLCIVDRIYAAKFYCTHVHIVVE</sequence>
<dbReference type="EMBL" id="VSSQ01001326">
    <property type="protein sequence ID" value="MPM07352.1"/>
    <property type="molecule type" value="Genomic_DNA"/>
</dbReference>
<gene>
    <name evidence="1" type="ORF">SDC9_53658</name>
</gene>
<proteinExistence type="predicted"/>